<evidence type="ECO:0000313" key="9">
    <source>
        <dbReference type="Proteomes" id="UP001161691"/>
    </source>
</evidence>
<dbReference type="PANTHER" id="PTHR30477:SF0">
    <property type="entry name" value="METAL TRANSPORT SYSTEM MEMBRANE PROTEIN TM_0125-RELATED"/>
    <property type="match status" value="1"/>
</dbReference>
<dbReference type="PANTHER" id="PTHR30477">
    <property type="entry name" value="ABC-TRANSPORTER METAL-BINDING PROTEIN"/>
    <property type="match status" value="1"/>
</dbReference>
<name>A0ABT6TK24_9BACL</name>
<organism evidence="8 9">
    <name type="scientific">Cohnella hashimotonis</name>
    <dbReference type="NCBI Taxonomy" id="2826895"/>
    <lineage>
        <taxon>Bacteria</taxon>
        <taxon>Bacillati</taxon>
        <taxon>Bacillota</taxon>
        <taxon>Bacilli</taxon>
        <taxon>Bacillales</taxon>
        <taxon>Paenibacillaceae</taxon>
        <taxon>Cohnella</taxon>
    </lineage>
</organism>
<feature type="transmembrane region" description="Helical" evidence="7">
    <location>
        <begin position="193"/>
        <end position="211"/>
    </location>
</feature>
<dbReference type="SUPFAM" id="SSF81345">
    <property type="entry name" value="ABC transporter involved in vitamin B12 uptake, BtuC"/>
    <property type="match status" value="1"/>
</dbReference>
<evidence type="ECO:0000256" key="4">
    <source>
        <dbReference type="ARBA" id="ARBA00022989"/>
    </source>
</evidence>
<evidence type="ECO:0000256" key="5">
    <source>
        <dbReference type="ARBA" id="ARBA00023136"/>
    </source>
</evidence>
<proteinExistence type="inferred from homology"/>
<sequence length="310" mass="32627">MEMLHYDFMQRAFLAGALIALVASALGVYLMLRRQALMADMLSHVSLAGIAAGAYLHWNPTLTGFAIAIVGAVAVEYVRRSYKTYSEISVAIIMVGGLSSAVIIMNLNQSVNKSFSSYLFGSVVAVNRTELILMLVVSALAALFFILMRRPLYQMTFDEDTAKTSGLPVHWLSLAFSVVTGMIVAAAMPIVGVLLVSSLVVLPAALAIRLASSFAMAIGLSMAFGLGGVWSGLAASYAFSTPPGATIALILLAILLVGIGLKKGALRAAKRKSRLGRAGSVDAPDSPYEAARFSSTARVADALDKGESRG</sequence>
<keyword evidence="4 7" id="KW-1133">Transmembrane helix</keyword>
<feature type="transmembrane region" description="Helical" evidence="7">
    <location>
        <begin position="90"/>
        <end position="111"/>
    </location>
</feature>
<keyword evidence="9" id="KW-1185">Reference proteome</keyword>
<evidence type="ECO:0000256" key="1">
    <source>
        <dbReference type="ARBA" id="ARBA00004141"/>
    </source>
</evidence>
<dbReference type="RefSeq" id="WP_282909435.1">
    <property type="nucleotide sequence ID" value="NZ_JAGRPV010000001.1"/>
</dbReference>
<feature type="transmembrane region" description="Helical" evidence="7">
    <location>
        <begin position="131"/>
        <end position="148"/>
    </location>
</feature>
<dbReference type="Pfam" id="PF00950">
    <property type="entry name" value="ABC-3"/>
    <property type="match status" value="1"/>
</dbReference>
<comment type="similarity">
    <text evidence="2 6">Belongs to the ABC-3 integral membrane protein family.</text>
</comment>
<keyword evidence="5 7" id="KW-0472">Membrane</keyword>
<feature type="transmembrane region" description="Helical" evidence="7">
    <location>
        <begin position="245"/>
        <end position="265"/>
    </location>
</feature>
<dbReference type="InterPro" id="IPR037294">
    <property type="entry name" value="ABC_BtuC-like"/>
</dbReference>
<comment type="subcellular location">
    <subcellularLocation>
        <location evidence="6">Cell membrane</location>
        <topology evidence="6">Multi-pass membrane protein</topology>
    </subcellularLocation>
    <subcellularLocation>
        <location evidence="1">Membrane</location>
        <topology evidence="1">Multi-pass membrane protein</topology>
    </subcellularLocation>
</comment>
<dbReference type="InterPro" id="IPR001626">
    <property type="entry name" value="ABC_TroCD"/>
</dbReference>
<dbReference type="Gene3D" id="1.10.3470.10">
    <property type="entry name" value="ABC transporter involved in vitamin B12 uptake, BtuC"/>
    <property type="match status" value="1"/>
</dbReference>
<keyword evidence="3 6" id="KW-0812">Transmembrane</keyword>
<evidence type="ECO:0000313" key="8">
    <source>
        <dbReference type="EMBL" id="MDI4646598.1"/>
    </source>
</evidence>
<feature type="transmembrane region" description="Helical" evidence="7">
    <location>
        <begin position="12"/>
        <end position="32"/>
    </location>
</feature>
<dbReference type="Proteomes" id="UP001161691">
    <property type="component" value="Unassembled WGS sequence"/>
</dbReference>
<gene>
    <name evidence="8" type="ORF">KB449_16595</name>
</gene>
<dbReference type="EMBL" id="JAGRPV010000001">
    <property type="protein sequence ID" value="MDI4646598.1"/>
    <property type="molecule type" value="Genomic_DNA"/>
</dbReference>
<comment type="caution">
    <text evidence="8">The sequence shown here is derived from an EMBL/GenBank/DDBJ whole genome shotgun (WGS) entry which is preliminary data.</text>
</comment>
<evidence type="ECO:0000256" key="3">
    <source>
        <dbReference type="ARBA" id="ARBA00022692"/>
    </source>
</evidence>
<feature type="transmembrane region" description="Helical" evidence="7">
    <location>
        <begin position="169"/>
        <end position="187"/>
    </location>
</feature>
<evidence type="ECO:0000256" key="6">
    <source>
        <dbReference type="RuleBase" id="RU003943"/>
    </source>
</evidence>
<evidence type="ECO:0000256" key="2">
    <source>
        <dbReference type="ARBA" id="ARBA00008034"/>
    </source>
</evidence>
<protein>
    <submittedName>
        <fullName evidence="8">Metal ABC transporter permease</fullName>
    </submittedName>
</protein>
<feature type="transmembrane region" description="Helical" evidence="7">
    <location>
        <begin position="62"/>
        <end position="78"/>
    </location>
</feature>
<accession>A0ABT6TK24</accession>
<reference evidence="8" key="1">
    <citation type="submission" date="2023-04" db="EMBL/GenBank/DDBJ databases">
        <title>Comparative genomic analysis of Cohnella hashimotonis sp. nov., isolated from the International Space Station.</title>
        <authorList>
            <person name="Venkateswaran K."/>
            <person name="Simpson A."/>
        </authorList>
    </citation>
    <scope>NUCLEOTIDE SEQUENCE</scope>
    <source>
        <strain evidence="8">F6_2S_P_1</strain>
    </source>
</reference>
<keyword evidence="6" id="KW-0813">Transport</keyword>
<evidence type="ECO:0000256" key="7">
    <source>
        <dbReference type="SAM" id="Phobius"/>
    </source>
</evidence>
<dbReference type="CDD" id="cd06550">
    <property type="entry name" value="TM_ABC_iron-siderophores_like"/>
    <property type="match status" value="1"/>
</dbReference>
<feature type="transmembrane region" description="Helical" evidence="7">
    <location>
        <begin position="218"/>
        <end position="239"/>
    </location>
</feature>